<protein>
    <recommendedName>
        <fullName evidence="4">DUF3054 domain-containing protein</fullName>
    </recommendedName>
</protein>
<keyword evidence="1" id="KW-0472">Membrane</keyword>
<evidence type="ECO:0000313" key="3">
    <source>
        <dbReference type="Proteomes" id="UP000185469"/>
    </source>
</evidence>
<dbReference type="Proteomes" id="UP000185469">
    <property type="component" value="Chromosome"/>
</dbReference>
<name>A0A1L7D099_9CORY</name>
<feature type="transmembrane region" description="Helical" evidence="1">
    <location>
        <begin position="77"/>
        <end position="94"/>
    </location>
</feature>
<feature type="transmembrane region" description="Helical" evidence="1">
    <location>
        <begin position="12"/>
        <end position="32"/>
    </location>
</feature>
<dbReference type="EMBL" id="CP009248">
    <property type="protein sequence ID" value="APT91500.1"/>
    <property type="molecule type" value="Genomic_DNA"/>
</dbReference>
<proteinExistence type="predicted"/>
<reference evidence="2 3" key="1">
    <citation type="submission" date="2014-08" db="EMBL/GenBank/DDBJ databases">
        <title>Complete genome sequence of Corynebacterium sphenisci CECT 5990(T) (=DSM 44792(T)), isolated from healthy wild penguins.</title>
        <authorList>
            <person name="Ruckert C."/>
            <person name="Albersmeier A."/>
            <person name="Winkler A."/>
            <person name="Kalinowski J."/>
        </authorList>
    </citation>
    <scope>NUCLEOTIDE SEQUENCE [LARGE SCALE GENOMIC DNA]</scope>
    <source>
        <strain evidence="2 3">DSM 44792</strain>
    </source>
</reference>
<keyword evidence="1" id="KW-0812">Transmembrane</keyword>
<accession>A0A1L7D099</accession>
<dbReference type="RefSeq" id="WP_075693370.1">
    <property type="nucleotide sequence ID" value="NZ_CP009248.1"/>
</dbReference>
<feature type="transmembrane region" description="Helical" evidence="1">
    <location>
        <begin position="47"/>
        <end position="65"/>
    </location>
</feature>
<dbReference type="AlphaFoldDB" id="A0A1L7D099"/>
<evidence type="ECO:0000313" key="2">
    <source>
        <dbReference type="EMBL" id="APT91500.1"/>
    </source>
</evidence>
<gene>
    <name evidence="2" type="ORF">CSPHI_11605</name>
</gene>
<evidence type="ECO:0000256" key="1">
    <source>
        <dbReference type="SAM" id="Phobius"/>
    </source>
</evidence>
<dbReference type="KEGG" id="csph:CSPHI_11605"/>
<feature type="transmembrane region" description="Helical" evidence="1">
    <location>
        <begin position="100"/>
        <end position="122"/>
    </location>
</feature>
<sequence>MTPRARTTNPAAVLAMDAAALLLFALLARIAHNSPELPLSLPGVLSTWWPFLIGGLIGGAVVLGIRRPAAAVSPSGIIVWIIAVVVGLGIWGIRHGQVPHISFIIVASTTSAILLLGWRAIAAASARRAARR</sequence>
<keyword evidence="3" id="KW-1185">Reference proteome</keyword>
<keyword evidence="1" id="KW-1133">Transmembrane helix</keyword>
<dbReference type="Pfam" id="PF11255">
    <property type="entry name" value="DUF3054"/>
    <property type="match status" value="1"/>
</dbReference>
<organism evidence="2 3">
    <name type="scientific">Corynebacterium sphenisci DSM 44792</name>
    <dbReference type="NCBI Taxonomy" id="1437874"/>
    <lineage>
        <taxon>Bacteria</taxon>
        <taxon>Bacillati</taxon>
        <taxon>Actinomycetota</taxon>
        <taxon>Actinomycetes</taxon>
        <taxon>Mycobacteriales</taxon>
        <taxon>Corynebacteriaceae</taxon>
        <taxon>Corynebacterium</taxon>
    </lineage>
</organism>
<dbReference type="InterPro" id="IPR021414">
    <property type="entry name" value="DUF3054"/>
</dbReference>
<evidence type="ECO:0008006" key="4">
    <source>
        <dbReference type="Google" id="ProtNLM"/>
    </source>
</evidence>
<dbReference type="STRING" id="1437874.CSPHI_11605"/>